<name>A0A653DA94_CALMS</name>
<protein>
    <submittedName>
        <fullName evidence="1">Uncharacterized protein</fullName>
    </submittedName>
</protein>
<gene>
    <name evidence="1" type="ORF">CALMAC_LOCUS15579</name>
</gene>
<reference evidence="1 2" key="1">
    <citation type="submission" date="2019-01" db="EMBL/GenBank/DDBJ databases">
        <authorList>
            <person name="Sayadi A."/>
        </authorList>
    </citation>
    <scope>NUCLEOTIDE SEQUENCE [LARGE SCALE GENOMIC DNA]</scope>
</reference>
<evidence type="ECO:0000313" key="2">
    <source>
        <dbReference type="Proteomes" id="UP000410492"/>
    </source>
</evidence>
<dbReference type="AlphaFoldDB" id="A0A653DA94"/>
<keyword evidence="2" id="KW-1185">Reference proteome</keyword>
<dbReference type="EMBL" id="CAACVG010010848">
    <property type="protein sequence ID" value="VEN56776.1"/>
    <property type="molecule type" value="Genomic_DNA"/>
</dbReference>
<accession>A0A653DA94</accession>
<proteinExistence type="predicted"/>
<dbReference type="OrthoDB" id="25466at2759"/>
<evidence type="ECO:0000313" key="1">
    <source>
        <dbReference type="EMBL" id="VEN56776.1"/>
    </source>
</evidence>
<organism evidence="1 2">
    <name type="scientific">Callosobruchus maculatus</name>
    <name type="common">Southern cowpea weevil</name>
    <name type="synonym">Pulse bruchid</name>
    <dbReference type="NCBI Taxonomy" id="64391"/>
    <lineage>
        <taxon>Eukaryota</taxon>
        <taxon>Metazoa</taxon>
        <taxon>Ecdysozoa</taxon>
        <taxon>Arthropoda</taxon>
        <taxon>Hexapoda</taxon>
        <taxon>Insecta</taxon>
        <taxon>Pterygota</taxon>
        <taxon>Neoptera</taxon>
        <taxon>Endopterygota</taxon>
        <taxon>Coleoptera</taxon>
        <taxon>Polyphaga</taxon>
        <taxon>Cucujiformia</taxon>
        <taxon>Chrysomeloidea</taxon>
        <taxon>Chrysomelidae</taxon>
        <taxon>Bruchinae</taxon>
        <taxon>Bruchini</taxon>
        <taxon>Callosobruchus</taxon>
    </lineage>
</organism>
<sequence>MTKKAVVNKNGIPDEYKRIDPSKVEEIVVYERKRPRKRKPKSNTIPAKELAKKLEALATPKYKVEKEDPTSAQSSVLSATPFTAKYRANSRISYFQEMILKLNFS</sequence>
<dbReference type="Proteomes" id="UP000410492">
    <property type="component" value="Unassembled WGS sequence"/>
</dbReference>